<proteinExistence type="predicted"/>
<reference evidence="2" key="2">
    <citation type="submission" date="2025-08" db="UniProtKB">
        <authorList>
            <consortium name="RefSeq"/>
        </authorList>
    </citation>
    <scope>IDENTIFICATION</scope>
    <source>
        <tissue evidence="2">Leaf</tissue>
    </source>
</reference>
<dbReference type="AlphaFoldDB" id="A0A6P8CKG9"/>
<reference evidence="1" key="1">
    <citation type="journal article" date="2020" name="Plant Biotechnol. J.">
        <title>The pomegranate (Punica granatum L.) draft genome dissects genetic divergence between soft- and hard-seeded cultivars.</title>
        <authorList>
            <person name="Luo X."/>
            <person name="Li H."/>
            <person name="Wu Z."/>
            <person name="Yao W."/>
            <person name="Zhao P."/>
            <person name="Cao D."/>
            <person name="Yu H."/>
            <person name="Li K."/>
            <person name="Poudel K."/>
            <person name="Zhao D."/>
            <person name="Zhang F."/>
            <person name="Xia X."/>
            <person name="Chen L."/>
            <person name="Wang Q."/>
            <person name="Jing D."/>
            <person name="Cao S."/>
        </authorList>
    </citation>
    <scope>NUCLEOTIDE SEQUENCE [LARGE SCALE GENOMIC DNA]</scope>
    <source>
        <strain evidence="1">cv. Tunisia</strain>
    </source>
</reference>
<evidence type="ECO:0000313" key="2">
    <source>
        <dbReference type="RefSeq" id="XP_031382894.1"/>
    </source>
</evidence>
<dbReference type="Proteomes" id="UP000515151">
    <property type="component" value="Chromosome 2"/>
</dbReference>
<dbReference type="OrthoDB" id="1931453at2759"/>
<organism evidence="1 2">
    <name type="scientific">Punica granatum</name>
    <name type="common">Pomegranate</name>
    <dbReference type="NCBI Taxonomy" id="22663"/>
    <lineage>
        <taxon>Eukaryota</taxon>
        <taxon>Viridiplantae</taxon>
        <taxon>Streptophyta</taxon>
        <taxon>Embryophyta</taxon>
        <taxon>Tracheophyta</taxon>
        <taxon>Spermatophyta</taxon>
        <taxon>Magnoliopsida</taxon>
        <taxon>eudicotyledons</taxon>
        <taxon>Gunneridae</taxon>
        <taxon>Pentapetalae</taxon>
        <taxon>rosids</taxon>
        <taxon>malvids</taxon>
        <taxon>Myrtales</taxon>
        <taxon>Lythraceae</taxon>
        <taxon>Punica</taxon>
    </lineage>
</organism>
<sequence>MTQRRTLRGTCLTSAIEALTGSNVSRDVAVDDCETRPPDTPLESMEEVPPILTEPSVRRQERTSVADIWNLPPGERIIIETEEYGQPVDKEASLLFRVSGTIGRSGNMCPLDIIRRGKVPNHAKDNILKTEHEKFDFQQRMEDKEILKHVTRYRKDWRNPIKGRDI</sequence>
<keyword evidence="1" id="KW-1185">Reference proteome</keyword>
<protein>
    <submittedName>
        <fullName evidence="2">Uncharacterized protein LOC116197029</fullName>
    </submittedName>
</protein>
<gene>
    <name evidence="2" type="primary">LOC116197029</name>
</gene>
<dbReference type="GeneID" id="116197029"/>
<name>A0A6P8CKG9_PUNGR</name>
<evidence type="ECO:0000313" key="1">
    <source>
        <dbReference type="Proteomes" id="UP000515151"/>
    </source>
</evidence>
<dbReference type="RefSeq" id="XP_031382894.1">
    <property type="nucleotide sequence ID" value="XM_031527034.1"/>
</dbReference>
<accession>A0A6P8CKG9</accession>